<sequence>MITSIPWQKTQAVPNAFPERQSLMPIWGGISVPQEKWQSLWKQHAPYVLNEDGLAYLHIPFCASHCIFCGFYRNAWKAEYSKIYTDKLIEELAFEASIRQGNGKIQAVYFGGGTPTALDTEDLVRLIKACYQYLPLSEDCEVTLEGRISHFDIDKAKACVEAGVNRISIGIQTFNSAIRKRLGRKHTGEEAYAYLQQLCELDAVIVADLIFGLPNQTDEIWAKDIETACTLALSGLDIYAFNNYPFLPINRLIEHGSLPQPASFEIQAQHYAYAVEKLQEQGWRQVSNNHFAFPTRKERNRYNSLVKANMPCLAFGSGAGGNLGGYSYQVQSDLKRYLETPPQQKALSFFSQHGEHKSLLGQVQYSLELGYLDTKLFANHPKAKKLLQQWQDLALLQIDEQGIARLNTSGRYWSPTLVRKLMLTLPTQTDGEPKVMKLTEEQRHVLTQSLSENAGQILEMLAGMHQCSMEDVIQCLPSHMVIKTDGSRFVEIMQALSTLTEPTTFITHTTDAVMEVTGLIPSGKIGRGFYNFDHNETGGIHGHLRYENCAAIYFIERPFMGKQTASLNFINHQGGAMFKIFVGRDEQGKLRNNQIAMMKQLVQGVNE</sequence>
<dbReference type="PANTHER" id="PTHR13932">
    <property type="entry name" value="COPROPORPHYRINIGEN III OXIDASE"/>
    <property type="match status" value="1"/>
</dbReference>
<evidence type="ECO:0000256" key="5">
    <source>
        <dbReference type="ARBA" id="ARBA00023014"/>
    </source>
</evidence>
<dbReference type="NCBIfam" id="TIGR04107">
    <property type="entry name" value="rSAM_HutW"/>
    <property type="match status" value="1"/>
</dbReference>
<keyword evidence="8" id="KW-1185">Reference proteome</keyword>
<keyword evidence="5" id="KW-0411">Iron-sulfur</keyword>
<name>A0A328C2E1_9PAST</name>
<dbReference type="EMBL" id="PTPX01000001">
    <property type="protein sequence ID" value="RAL19951.1"/>
    <property type="molecule type" value="Genomic_DNA"/>
</dbReference>
<dbReference type="InterPro" id="IPR026332">
    <property type="entry name" value="HutW"/>
</dbReference>
<dbReference type="OrthoDB" id="9808022at2"/>
<organism evidence="7 8">
    <name type="scientific">Glaesserella australis</name>
    <dbReference type="NCBI Taxonomy" id="2094024"/>
    <lineage>
        <taxon>Bacteria</taxon>
        <taxon>Pseudomonadati</taxon>
        <taxon>Pseudomonadota</taxon>
        <taxon>Gammaproteobacteria</taxon>
        <taxon>Pasteurellales</taxon>
        <taxon>Pasteurellaceae</taxon>
        <taxon>Glaesserella</taxon>
    </lineage>
</organism>
<protein>
    <submittedName>
        <fullName evidence="7">Putative heme utilization radical SAM enzyme HutW</fullName>
    </submittedName>
</protein>
<evidence type="ECO:0000256" key="2">
    <source>
        <dbReference type="ARBA" id="ARBA00022691"/>
    </source>
</evidence>
<dbReference type="CDD" id="cd01335">
    <property type="entry name" value="Radical_SAM"/>
    <property type="match status" value="1"/>
</dbReference>
<dbReference type="InterPro" id="IPR053733">
    <property type="entry name" value="Heme_Transport_Util_sf"/>
</dbReference>
<dbReference type="Proteomes" id="UP000248689">
    <property type="component" value="Unassembled WGS sequence"/>
</dbReference>
<evidence type="ECO:0000256" key="3">
    <source>
        <dbReference type="ARBA" id="ARBA00022723"/>
    </source>
</evidence>
<reference evidence="8" key="1">
    <citation type="submission" date="2018-02" db="EMBL/GenBank/DDBJ databases">
        <title>Glaesserella australis sp. nov., isolated from the lungs of pigs.</title>
        <authorList>
            <person name="Turni C."/>
            <person name="Christensen H."/>
        </authorList>
    </citation>
    <scope>NUCLEOTIDE SEQUENCE [LARGE SCALE GENOMIC DNA]</scope>
    <source>
        <strain evidence="8">HS4635</strain>
    </source>
</reference>
<dbReference type="SFLD" id="SFLDS00029">
    <property type="entry name" value="Radical_SAM"/>
    <property type="match status" value="1"/>
</dbReference>
<dbReference type="SUPFAM" id="SSF144064">
    <property type="entry name" value="Heme iron utilization protein-like"/>
    <property type="match status" value="1"/>
</dbReference>
<dbReference type="SFLD" id="SFLDG01082">
    <property type="entry name" value="B12-binding_domain_containing"/>
    <property type="match status" value="1"/>
</dbReference>
<comment type="caution">
    <text evidence="7">The sequence shown here is derived from an EMBL/GenBank/DDBJ whole genome shotgun (WGS) entry which is preliminary data.</text>
</comment>
<evidence type="ECO:0000256" key="4">
    <source>
        <dbReference type="ARBA" id="ARBA00023004"/>
    </source>
</evidence>
<accession>A0A328C2E1</accession>
<proteinExistence type="predicted"/>
<dbReference type="PROSITE" id="PS51918">
    <property type="entry name" value="RADICAL_SAM"/>
    <property type="match status" value="1"/>
</dbReference>
<dbReference type="AlphaFoldDB" id="A0A328C2E1"/>
<dbReference type="InterPro" id="IPR013785">
    <property type="entry name" value="Aldolase_TIM"/>
</dbReference>
<dbReference type="Gene3D" id="3.20.20.70">
    <property type="entry name" value="Aldolase class I"/>
    <property type="match status" value="1"/>
</dbReference>
<dbReference type="InterPro" id="IPR010413">
    <property type="entry name" value="HutX-like"/>
</dbReference>
<keyword evidence="3" id="KW-0479">Metal-binding</keyword>
<dbReference type="NCBIfam" id="TIGR04108">
    <property type="entry name" value="HutX"/>
    <property type="match status" value="1"/>
</dbReference>
<comment type="cofactor">
    <cofactor evidence="1">
        <name>[4Fe-4S] cluster</name>
        <dbReference type="ChEBI" id="CHEBI:49883"/>
    </cofactor>
</comment>
<dbReference type="InterPro" id="IPR007197">
    <property type="entry name" value="rSAM"/>
</dbReference>
<dbReference type="GO" id="GO:0051539">
    <property type="term" value="F:4 iron, 4 sulfur cluster binding"/>
    <property type="evidence" value="ECO:0007669"/>
    <property type="project" value="TreeGrafter"/>
</dbReference>
<dbReference type="SMART" id="SM00729">
    <property type="entry name" value="Elp3"/>
    <property type="match status" value="1"/>
</dbReference>
<feature type="domain" description="Radical SAM core" evidence="6">
    <location>
        <begin position="47"/>
        <end position="284"/>
    </location>
</feature>
<dbReference type="InterPro" id="IPR006638">
    <property type="entry name" value="Elp3/MiaA/NifB-like_rSAM"/>
</dbReference>
<dbReference type="InterPro" id="IPR034505">
    <property type="entry name" value="Coproporphyrinogen-III_oxidase"/>
</dbReference>
<dbReference type="GO" id="GO:0006779">
    <property type="term" value="P:porphyrin-containing compound biosynthetic process"/>
    <property type="evidence" value="ECO:0007669"/>
    <property type="project" value="TreeGrafter"/>
</dbReference>
<evidence type="ECO:0000313" key="8">
    <source>
        <dbReference type="Proteomes" id="UP000248689"/>
    </source>
</evidence>
<evidence type="ECO:0000259" key="6">
    <source>
        <dbReference type="PROSITE" id="PS51918"/>
    </source>
</evidence>
<dbReference type="CDD" id="cd16829">
    <property type="entry name" value="ChuX_HutX-like"/>
    <property type="match status" value="1"/>
</dbReference>
<dbReference type="SFLD" id="SFLDF00311">
    <property type="entry name" value="heme_degradation_proteins_(Hut"/>
    <property type="match status" value="1"/>
</dbReference>
<dbReference type="GO" id="GO:0046872">
    <property type="term" value="F:metal ion binding"/>
    <property type="evidence" value="ECO:0007669"/>
    <property type="project" value="UniProtKB-KW"/>
</dbReference>
<gene>
    <name evidence="7" type="ORF">C5N92_00210</name>
</gene>
<dbReference type="GO" id="GO:0005737">
    <property type="term" value="C:cytoplasm"/>
    <property type="evidence" value="ECO:0007669"/>
    <property type="project" value="TreeGrafter"/>
</dbReference>
<evidence type="ECO:0000256" key="1">
    <source>
        <dbReference type="ARBA" id="ARBA00001966"/>
    </source>
</evidence>
<dbReference type="InterPro" id="IPR058240">
    <property type="entry name" value="rSAM_sf"/>
</dbReference>
<dbReference type="Pfam" id="PF04055">
    <property type="entry name" value="Radical_SAM"/>
    <property type="match status" value="1"/>
</dbReference>
<keyword evidence="2" id="KW-0949">S-adenosyl-L-methionine</keyword>
<keyword evidence="4" id="KW-0408">Iron</keyword>
<dbReference type="Pfam" id="PF06228">
    <property type="entry name" value="ChuX_HutX"/>
    <property type="match status" value="1"/>
</dbReference>
<dbReference type="SFLD" id="SFLDG01065">
    <property type="entry name" value="anaerobic_coproporphyrinogen-I"/>
    <property type="match status" value="1"/>
</dbReference>
<dbReference type="Gene3D" id="3.40.1570.10">
    <property type="entry name" value="HemS/ChuS/ChuX like domains"/>
    <property type="match status" value="1"/>
</dbReference>
<dbReference type="GO" id="GO:0003824">
    <property type="term" value="F:catalytic activity"/>
    <property type="evidence" value="ECO:0007669"/>
    <property type="project" value="InterPro"/>
</dbReference>
<evidence type="ECO:0000313" key="7">
    <source>
        <dbReference type="EMBL" id="RAL19951.1"/>
    </source>
</evidence>
<dbReference type="PANTHER" id="PTHR13932:SF9">
    <property type="entry name" value="COPROPORPHYRINOGEN III OXIDASE"/>
    <property type="match status" value="1"/>
</dbReference>
<dbReference type="SUPFAM" id="SSF102114">
    <property type="entry name" value="Radical SAM enzymes"/>
    <property type="match status" value="1"/>
</dbReference>